<dbReference type="KEGG" id="ache:ACHE_50494A"/>
<reference evidence="1" key="2">
    <citation type="submission" date="2021-02" db="EMBL/GenBank/DDBJ databases">
        <title>Aspergillus chevalieri M1 genome sequence.</title>
        <authorList>
            <person name="Kadooka C."/>
            <person name="Mori K."/>
            <person name="Futagami T."/>
        </authorList>
    </citation>
    <scope>NUCLEOTIDE SEQUENCE</scope>
    <source>
        <strain evidence="1">M1</strain>
    </source>
</reference>
<dbReference type="EMBL" id="AP024420">
    <property type="protein sequence ID" value="BCR89296.1"/>
    <property type="molecule type" value="Genomic_DNA"/>
</dbReference>
<dbReference type="GeneID" id="66983654"/>
<dbReference type="AlphaFoldDB" id="A0A7R7VRE8"/>
<reference evidence="1" key="1">
    <citation type="submission" date="2021-01" db="EMBL/GenBank/DDBJ databases">
        <authorList>
            <consortium name="Aspergillus chevalieri M1 genome sequencing consortium"/>
            <person name="Kazuki M."/>
            <person name="Futagami T."/>
        </authorList>
    </citation>
    <scope>NUCLEOTIDE SEQUENCE</scope>
    <source>
        <strain evidence="1">M1</strain>
    </source>
</reference>
<gene>
    <name evidence="1" type="ORF">ACHE_50494A</name>
</gene>
<evidence type="ECO:0000313" key="2">
    <source>
        <dbReference type="Proteomes" id="UP000637239"/>
    </source>
</evidence>
<name>A0A7R7VRE8_ASPCH</name>
<protein>
    <submittedName>
        <fullName evidence="1">Uncharacterized protein</fullName>
    </submittedName>
</protein>
<proteinExistence type="predicted"/>
<dbReference type="RefSeq" id="XP_043137818.1">
    <property type="nucleotide sequence ID" value="XM_043280217.1"/>
</dbReference>
<evidence type="ECO:0000313" key="1">
    <source>
        <dbReference type="EMBL" id="BCR89296.1"/>
    </source>
</evidence>
<dbReference type="Proteomes" id="UP000637239">
    <property type="component" value="Chromosome 5"/>
</dbReference>
<keyword evidence="2" id="KW-1185">Reference proteome</keyword>
<organism evidence="1 2">
    <name type="scientific">Aspergillus chevalieri</name>
    <name type="common">Eurotium chevalieri</name>
    <dbReference type="NCBI Taxonomy" id="182096"/>
    <lineage>
        <taxon>Eukaryota</taxon>
        <taxon>Fungi</taxon>
        <taxon>Dikarya</taxon>
        <taxon>Ascomycota</taxon>
        <taxon>Pezizomycotina</taxon>
        <taxon>Eurotiomycetes</taxon>
        <taxon>Eurotiomycetidae</taxon>
        <taxon>Eurotiales</taxon>
        <taxon>Aspergillaceae</taxon>
        <taxon>Aspergillus</taxon>
        <taxon>Aspergillus subgen. Aspergillus</taxon>
    </lineage>
</organism>
<sequence length="128" mass="13715">MEPQLEPVQEKKQQGRVPAMAPTVALVLALELAQAQAQAQAQAPVNVQGQSQTPLSAPAVTGCGCSCGSTTGTTSVFASPSPRREIYMMHVLSMVAMIPIKRIMSTTQATFFLQQPLLFFGELEESYS</sequence>
<accession>A0A7R7VRE8</accession>